<dbReference type="InterPro" id="IPR022128">
    <property type="entry name" value="FhaA_N"/>
</dbReference>
<protein>
    <recommendedName>
        <fullName evidence="2">FhaA N-terminal domain-containing protein</fullName>
    </recommendedName>
</protein>
<feature type="domain" description="FhaA N-terminal" evidence="2">
    <location>
        <begin position="35"/>
        <end position="143"/>
    </location>
</feature>
<dbReference type="Proteomes" id="UP000198614">
    <property type="component" value="Unassembled WGS sequence"/>
</dbReference>
<dbReference type="EMBL" id="FNAX01000002">
    <property type="protein sequence ID" value="SDE55098.1"/>
    <property type="molecule type" value="Genomic_DNA"/>
</dbReference>
<feature type="region of interest" description="Disordered" evidence="1">
    <location>
        <begin position="1"/>
        <end position="34"/>
    </location>
</feature>
<sequence length="161" mass="17912">MRAVSALPRRRGREERPDRDHAAAPPAPATGPTGWERALERFQNRLLGHLFPKDPVELLDALRRECDRHAVRCGRNRILAPNAYAVELDPEVHERLAGAGDRVGMLLTDRLARHGARNGYEWAGPLAVHITRAADVPNGRYRVAGRVMPHVRADGFAPTTE</sequence>
<evidence type="ECO:0000256" key="1">
    <source>
        <dbReference type="SAM" id="MobiDB-lite"/>
    </source>
</evidence>
<evidence type="ECO:0000313" key="3">
    <source>
        <dbReference type="EMBL" id="SDE55098.1"/>
    </source>
</evidence>
<dbReference type="InterPro" id="IPR042287">
    <property type="entry name" value="FhaA_N_sf"/>
</dbReference>
<evidence type="ECO:0000259" key="2">
    <source>
        <dbReference type="Pfam" id="PF12401"/>
    </source>
</evidence>
<name>A0A1G7DUJ1_9ACTN</name>
<dbReference type="Pfam" id="PF12401">
    <property type="entry name" value="FhaA_N"/>
    <property type="match status" value="1"/>
</dbReference>
<dbReference type="Gene3D" id="3.30.2320.60">
    <property type="entry name" value="FhaA, phosphopeptide-binding domain (DUF3662)"/>
    <property type="match status" value="1"/>
</dbReference>
<proteinExistence type="predicted"/>
<organism evidence="3 4">
    <name type="scientific">Streptomyces griseoaurantiacus</name>
    <dbReference type="NCBI Taxonomy" id="68213"/>
    <lineage>
        <taxon>Bacteria</taxon>
        <taxon>Bacillati</taxon>
        <taxon>Actinomycetota</taxon>
        <taxon>Actinomycetes</taxon>
        <taxon>Kitasatosporales</taxon>
        <taxon>Streptomycetaceae</taxon>
        <taxon>Streptomyces</taxon>
        <taxon>Streptomyces aurantiacus group</taxon>
    </lineage>
</organism>
<accession>A0A1G7DUJ1</accession>
<dbReference type="AlphaFoldDB" id="A0A1G7DUJ1"/>
<evidence type="ECO:0000313" key="4">
    <source>
        <dbReference type="Proteomes" id="UP000198614"/>
    </source>
</evidence>
<gene>
    <name evidence="3" type="ORF">SAMN05216260_102337</name>
</gene>
<reference evidence="3 4" key="1">
    <citation type="submission" date="2016-10" db="EMBL/GenBank/DDBJ databases">
        <authorList>
            <person name="de Groot N.N."/>
        </authorList>
    </citation>
    <scope>NUCLEOTIDE SEQUENCE [LARGE SCALE GENOMIC DNA]</scope>
    <source>
        <strain evidence="3 4">CGMCC 4.1859</strain>
    </source>
</reference>
<feature type="compositionally biased region" description="Basic and acidic residues" evidence="1">
    <location>
        <begin position="12"/>
        <end position="22"/>
    </location>
</feature>